<feature type="transmembrane region" description="Helical" evidence="1">
    <location>
        <begin position="68"/>
        <end position="92"/>
    </location>
</feature>
<evidence type="ECO:0000313" key="3">
    <source>
        <dbReference type="EMBL" id="KFM59955.1"/>
    </source>
</evidence>
<keyword evidence="1" id="KW-1133">Transmembrane helix</keyword>
<name>A0A087T4B6_STEMI</name>
<feature type="transmembrane region" description="Helical" evidence="1">
    <location>
        <begin position="12"/>
        <end position="33"/>
    </location>
</feature>
<protein>
    <submittedName>
        <fullName evidence="3">Putative phospholipid-transporting ATPase IIB</fullName>
    </submittedName>
</protein>
<dbReference type="Pfam" id="PF16212">
    <property type="entry name" value="PhoLip_ATPase_C"/>
    <property type="match status" value="1"/>
</dbReference>
<accession>A0A087T4B6</accession>
<keyword evidence="1" id="KW-0472">Membrane</keyword>
<dbReference type="OrthoDB" id="377733at2759"/>
<organism evidence="3 4">
    <name type="scientific">Stegodyphus mimosarum</name>
    <name type="common">African social velvet spider</name>
    <dbReference type="NCBI Taxonomy" id="407821"/>
    <lineage>
        <taxon>Eukaryota</taxon>
        <taxon>Metazoa</taxon>
        <taxon>Ecdysozoa</taxon>
        <taxon>Arthropoda</taxon>
        <taxon>Chelicerata</taxon>
        <taxon>Arachnida</taxon>
        <taxon>Araneae</taxon>
        <taxon>Araneomorphae</taxon>
        <taxon>Entelegynae</taxon>
        <taxon>Eresoidea</taxon>
        <taxon>Eresidae</taxon>
        <taxon>Stegodyphus</taxon>
    </lineage>
</organism>
<feature type="non-terminal residue" evidence="3">
    <location>
        <position position="101"/>
    </location>
</feature>
<dbReference type="EMBL" id="KK113361">
    <property type="protein sequence ID" value="KFM59955.1"/>
    <property type="molecule type" value="Genomic_DNA"/>
</dbReference>
<dbReference type="AlphaFoldDB" id="A0A087T4B6"/>
<gene>
    <name evidence="3" type="ORF">X975_26816</name>
</gene>
<dbReference type="Proteomes" id="UP000054359">
    <property type="component" value="Unassembled WGS sequence"/>
</dbReference>
<feature type="domain" description="P-type ATPase C-terminal" evidence="2">
    <location>
        <begin position="11"/>
        <end position="101"/>
    </location>
</feature>
<keyword evidence="1" id="KW-0812">Transmembrane</keyword>
<proteinExistence type="predicted"/>
<dbReference type="InterPro" id="IPR032630">
    <property type="entry name" value="P_typ_ATPase_c"/>
</dbReference>
<keyword evidence="4" id="KW-1185">Reference proteome</keyword>
<reference evidence="3 4" key="1">
    <citation type="submission" date="2013-11" db="EMBL/GenBank/DDBJ databases">
        <title>Genome sequencing of Stegodyphus mimosarum.</title>
        <authorList>
            <person name="Bechsgaard J."/>
        </authorList>
    </citation>
    <scope>NUCLEOTIDE SEQUENCE [LARGE SCALE GENOMIC DNA]</scope>
</reference>
<sequence>MYGALLLYKAEFIHIVSISFTALIFTELLMVALTVRTWHWLMILAELFSLVIYLLSLVFMKHFFDSEFIWSLTFLWKVALLTVVSCVPLYILKYLHRKVAP</sequence>
<evidence type="ECO:0000256" key="1">
    <source>
        <dbReference type="SAM" id="Phobius"/>
    </source>
</evidence>
<evidence type="ECO:0000259" key="2">
    <source>
        <dbReference type="Pfam" id="PF16212"/>
    </source>
</evidence>
<feature type="transmembrane region" description="Helical" evidence="1">
    <location>
        <begin position="40"/>
        <end position="62"/>
    </location>
</feature>
<dbReference type="STRING" id="407821.A0A087T4B6"/>
<evidence type="ECO:0000313" key="4">
    <source>
        <dbReference type="Proteomes" id="UP000054359"/>
    </source>
</evidence>